<dbReference type="InterPro" id="IPR002509">
    <property type="entry name" value="NODB_dom"/>
</dbReference>
<keyword evidence="4" id="KW-1133">Transmembrane helix</keyword>
<feature type="domain" description="GH18" evidence="6">
    <location>
        <begin position="101"/>
        <end position="408"/>
    </location>
</feature>
<organism evidence="7 8">
    <name type="scientific">Pedobacter kyungheensis</name>
    <dbReference type="NCBI Taxonomy" id="1069985"/>
    <lineage>
        <taxon>Bacteria</taxon>
        <taxon>Pseudomonadati</taxon>
        <taxon>Bacteroidota</taxon>
        <taxon>Sphingobacteriia</taxon>
        <taxon>Sphingobacteriales</taxon>
        <taxon>Sphingobacteriaceae</taxon>
        <taxon>Pedobacter</taxon>
    </lineage>
</organism>
<dbReference type="Gene3D" id="3.20.20.370">
    <property type="entry name" value="Glycoside hydrolase/deacetylase"/>
    <property type="match status" value="1"/>
</dbReference>
<dbReference type="Pfam" id="PF00704">
    <property type="entry name" value="Glyco_hydro_18"/>
    <property type="match status" value="1"/>
</dbReference>
<evidence type="ECO:0000313" key="7">
    <source>
        <dbReference type="EMBL" id="KIA95450.1"/>
    </source>
</evidence>
<name>A0A0C1DN16_9SPHI</name>
<dbReference type="InterPro" id="IPR011330">
    <property type="entry name" value="Glyco_hydro/deAcase_b/a-brl"/>
</dbReference>
<gene>
    <name evidence="7" type="ORF">OC25_06325</name>
</gene>
<dbReference type="Proteomes" id="UP000031246">
    <property type="component" value="Unassembled WGS sequence"/>
</dbReference>
<dbReference type="SUPFAM" id="SSF88713">
    <property type="entry name" value="Glycoside hydrolase/deacetylase"/>
    <property type="match status" value="1"/>
</dbReference>
<dbReference type="GO" id="GO:0016810">
    <property type="term" value="F:hydrolase activity, acting on carbon-nitrogen (but not peptide) bonds"/>
    <property type="evidence" value="ECO:0007669"/>
    <property type="project" value="InterPro"/>
</dbReference>
<dbReference type="GO" id="GO:0008061">
    <property type="term" value="F:chitin binding"/>
    <property type="evidence" value="ECO:0007669"/>
    <property type="project" value="InterPro"/>
</dbReference>
<keyword evidence="8" id="KW-1185">Reference proteome</keyword>
<dbReference type="InterPro" id="IPR011583">
    <property type="entry name" value="Chitinase_II/V-like_cat"/>
</dbReference>
<comment type="caution">
    <text evidence="7">The sequence shown here is derived from an EMBL/GenBank/DDBJ whole genome shotgun (WGS) entry which is preliminary data.</text>
</comment>
<proteinExistence type="inferred from homology"/>
<dbReference type="CDD" id="cd10962">
    <property type="entry name" value="CE4_GT2-like"/>
    <property type="match status" value="1"/>
</dbReference>
<dbReference type="Gene3D" id="3.90.550.10">
    <property type="entry name" value="Spore Coat Polysaccharide Biosynthesis Protein SpsA, Chain A"/>
    <property type="match status" value="1"/>
</dbReference>
<dbReference type="InterPro" id="IPR017853">
    <property type="entry name" value="GH"/>
</dbReference>
<dbReference type="Gene3D" id="3.20.20.80">
    <property type="entry name" value="Glycosidases"/>
    <property type="match status" value="1"/>
</dbReference>
<dbReference type="GO" id="GO:0016757">
    <property type="term" value="F:glycosyltransferase activity"/>
    <property type="evidence" value="ECO:0007669"/>
    <property type="project" value="UniProtKB-KW"/>
</dbReference>
<feature type="transmembrane region" description="Helical" evidence="4">
    <location>
        <begin position="20"/>
        <end position="40"/>
    </location>
</feature>
<dbReference type="InterPro" id="IPR001173">
    <property type="entry name" value="Glyco_trans_2-like"/>
</dbReference>
<dbReference type="PANTHER" id="PTHR43630:SF1">
    <property type="entry name" value="POLY-BETA-1,6-N-ACETYL-D-GLUCOSAMINE SYNTHASE"/>
    <property type="match status" value="1"/>
</dbReference>
<comment type="similarity">
    <text evidence="1">Belongs to the glycosyltransferase 2 family.</text>
</comment>
<dbReference type="EMBL" id="JSYN01000005">
    <property type="protein sequence ID" value="KIA95450.1"/>
    <property type="molecule type" value="Genomic_DNA"/>
</dbReference>
<dbReference type="GO" id="GO:0005975">
    <property type="term" value="P:carbohydrate metabolic process"/>
    <property type="evidence" value="ECO:0007669"/>
    <property type="project" value="InterPro"/>
</dbReference>
<evidence type="ECO:0000256" key="3">
    <source>
        <dbReference type="ARBA" id="ARBA00022679"/>
    </source>
</evidence>
<dbReference type="OrthoDB" id="9766299at2"/>
<evidence type="ECO:0000259" key="5">
    <source>
        <dbReference type="PROSITE" id="PS51677"/>
    </source>
</evidence>
<dbReference type="SMART" id="SM00636">
    <property type="entry name" value="Glyco_18"/>
    <property type="match status" value="1"/>
</dbReference>
<dbReference type="SUPFAM" id="SSF51445">
    <property type="entry name" value="(Trans)glycosidases"/>
    <property type="match status" value="1"/>
</dbReference>
<evidence type="ECO:0000259" key="6">
    <source>
        <dbReference type="PROSITE" id="PS51910"/>
    </source>
</evidence>
<keyword evidence="2" id="KW-0328">Glycosyltransferase</keyword>
<dbReference type="AlphaFoldDB" id="A0A0C1DN16"/>
<reference evidence="7 8" key="1">
    <citation type="submission" date="2014-10" db="EMBL/GenBank/DDBJ databases">
        <title>Pedobacter Kyungheensis.</title>
        <authorList>
            <person name="Anderson B.M."/>
            <person name="Newman J.D."/>
        </authorList>
    </citation>
    <scope>NUCLEOTIDE SEQUENCE [LARGE SCALE GENOMIC DNA]</scope>
    <source>
        <strain evidence="7 8">KACC 16221</strain>
    </source>
</reference>
<dbReference type="CDD" id="cd06423">
    <property type="entry name" value="CESA_like"/>
    <property type="match status" value="1"/>
</dbReference>
<protein>
    <submittedName>
        <fullName evidence="7">Glycosyl transferase family 2</fullName>
    </submittedName>
</protein>
<sequence>MSGKQIFQTETKTRWNTFTWVSRTFFLVFIIAIICVVYTLSSVQAPNLPFINTNTPLTQKQLDKLKKSQQYKAFSIEKSQLEKIKRDREHRLLSHRGNSKRINMAFYVSWAGIKKESLSDLKRNISHLDMVATESFFLNGDSIVDKADTSALKVIHAGKKSAIAVVSNYNTDHWDGAAVKRLLNNQPAQQKLIGDLIAITKKYGYKGINIDFEELNLENSDSFNAFMKNLYEQFHAQKLIVSQDISPENDDYKPEILQKYNDYIVLMAYDQHTEQSNAGDISHQEWVEEKLDNICSKVDASKVILALACYGYDWPQNSVGKSVTYEEAMINAVNYKSKINYDPESANLNYSYSDGSGIKHNVYFTDAATYFNLIRKADDWDIAGIALWRLGSEDKRLWSFISNDLSLDTLKQKPFDLRKIASLNMGGISYIGNGEILDLISTPQPGMVKFTLNKSNFSIANQEYTRLPEQYVIKRFGEADKKIALTFDDGPDPVYTPQVINILKKEKVPGCFFVVGIMAEQNMELLRQEYNDGFEIGNHTFFHPDMSTIGPRRVKFELNATRRLIEAVTGHSTILFRAPFNADAEPQNISEILPVAQSRKENYINIGEFIDPEDWEPGKTADQIFNEVVKQQDNGNILLLHDAGGNREATVAALPRIIKFFKAKGYTFTTVGDLMGKKRSELMPAVKSTANSGFSGSGDYFFINFFYYGNIVLNIIFSVAIVLAILRTLFIAYLAIRQRKRSKQNAGKLIQNPTEKVSIIIPAYNEEVTAVQTINSLLKINYPDFELIFVDDGSKDKTYEIINNQFGNHPQVKVYTKTNGGKASALNFGISKASAAFVVCIDADTQLKNDAVTELMRYFYSDKIAAVAGTVKVGNAHNIITKWQSIEYITAQNMDRRAFDLLNTITVVPGAIGAFRKDVILEVGGFTIDTLAEDCDLTMRILRAGYRVKNCATAVAYTEAPETVSMLLKQRFRWSFGVMQSFWKNRKALLNKKYGYFGMVGMPNILIYQIILPLFSPLADLFMLISLISGLFSLSAINNLTLTGFSGILSLHNGFGQVLFYYIIFIVVDMVFAAIAFRMEKEKYKNLLYLFPQRFFWRQLMYVVLFRSVRKAIKGELGTWGTLKRTGNVKEQVAL</sequence>
<evidence type="ECO:0000256" key="2">
    <source>
        <dbReference type="ARBA" id="ARBA00022676"/>
    </source>
</evidence>
<keyword evidence="4" id="KW-0812">Transmembrane</keyword>
<dbReference type="InterPro" id="IPR001223">
    <property type="entry name" value="Glyco_hydro18_cat"/>
</dbReference>
<evidence type="ECO:0000313" key="8">
    <source>
        <dbReference type="Proteomes" id="UP000031246"/>
    </source>
</evidence>
<dbReference type="Pfam" id="PF00535">
    <property type="entry name" value="Glycos_transf_2"/>
    <property type="match status" value="1"/>
</dbReference>
<dbReference type="Gene3D" id="3.10.50.10">
    <property type="match status" value="1"/>
</dbReference>
<dbReference type="PROSITE" id="PS51677">
    <property type="entry name" value="NODB"/>
    <property type="match status" value="1"/>
</dbReference>
<dbReference type="PANTHER" id="PTHR43630">
    <property type="entry name" value="POLY-BETA-1,6-N-ACETYL-D-GLUCOSAMINE SYNTHASE"/>
    <property type="match status" value="1"/>
</dbReference>
<dbReference type="InterPro" id="IPR029070">
    <property type="entry name" value="Chitinase_insertion_sf"/>
</dbReference>
<evidence type="ECO:0000256" key="1">
    <source>
        <dbReference type="ARBA" id="ARBA00006739"/>
    </source>
</evidence>
<accession>A0A0C1DN16</accession>
<feature type="transmembrane region" description="Helical" evidence="4">
    <location>
        <begin position="994"/>
        <end position="1015"/>
    </location>
</feature>
<dbReference type="InterPro" id="IPR029044">
    <property type="entry name" value="Nucleotide-diphossugar_trans"/>
</dbReference>
<dbReference type="SUPFAM" id="SSF53448">
    <property type="entry name" value="Nucleotide-diphospho-sugar transferases"/>
    <property type="match status" value="1"/>
</dbReference>
<feature type="transmembrane region" description="Helical" evidence="4">
    <location>
        <begin position="711"/>
        <end position="736"/>
    </location>
</feature>
<keyword evidence="4" id="KW-0472">Membrane</keyword>
<feature type="transmembrane region" description="Helical" evidence="4">
    <location>
        <begin position="1058"/>
        <end position="1077"/>
    </location>
</feature>
<keyword evidence="3 7" id="KW-0808">Transferase</keyword>
<dbReference type="Pfam" id="PF01522">
    <property type="entry name" value="Polysacc_deac_1"/>
    <property type="match status" value="1"/>
</dbReference>
<dbReference type="PROSITE" id="PS51910">
    <property type="entry name" value="GH18_2"/>
    <property type="match status" value="1"/>
</dbReference>
<dbReference type="RefSeq" id="WP_039473022.1">
    <property type="nucleotide sequence ID" value="NZ_JSYN01000005.1"/>
</dbReference>
<feature type="domain" description="NodB homology" evidence="5">
    <location>
        <begin position="481"/>
        <end position="669"/>
    </location>
</feature>
<evidence type="ECO:0000256" key="4">
    <source>
        <dbReference type="SAM" id="Phobius"/>
    </source>
</evidence>